<gene>
    <name evidence="2" type="ORF">IAB90_05940</name>
</gene>
<reference evidence="2" key="2">
    <citation type="journal article" date="2021" name="PeerJ">
        <title>Extensive microbial diversity within the chicken gut microbiome revealed by metagenomics and culture.</title>
        <authorList>
            <person name="Gilroy R."/>
            <person name="Ravi A."/>
            <person name="Getino M."/>
            <person name="Pursley I."/>
            <person name="Horton D.L."/>
            <person name="Alikhan N.F."/>
            <person name="Baker D."/>
            <person name="Gharbi K."/>
            <person name="Hall N."/>
            <person name="Watson M."/>
            <person name="Adriaenssens E.M."/>
            <person name="Foster-Nyarko E."/>
            <person name="Jarju S."/>
            <person name="Secka A."/>
            <person name="Antonio M."/>
            <person name="Oren A."/>
            <person name="Chaudhuri R.R."/>
            <person name="La Ragione R."/>
            <person name="Hildebrand F."/>
            <person name="Pallen M.J."/>
        </authorList>
    </citation>
    <scope>NUCLEOTIDE SEQUENCE</scope>
    <source>
        <strain evidence="2">ChiW25-3613</strain>
    </source>
</reference>
<feature type="compositionally biased region" description="Basic and acidic residues" evidence="1">
    <location>
        <begin position="256"/>
        <end position="274"/>
    </location>
</feature>
<evidence type="ECO:0000256" key="1">
    <source>
        <dbReference type="SAM" id="MobiDB-lite"/>
    </source>
</evidence>
<dbReference type="Proteomes" id="UP000824179">
    <property type="component" value="Unassembled WGS sequence"/>
</dbReference>
<reference evidence="2" key="1">
    <citation type="submission" date="2020-10" db="EMBL/GenBank/DDBJ databases">
        <authorList>
            <person name="Gilroy R."/>
        </authorList>
    </citation>
    <scope>NUCLEOTIDE SEQUENCE</scope>
    <source>
        <strain evidence="2">ChiW25-3613</strain>
    </source>
</reference>
<accession>A0A9D1AGP4</accession>
<dbReference type="AlphaFoldDB" id="A0A9D1AGP4"/>
<feature type="compositionally biased region" description="Basic and acidic residues" evidence="1">
    <location>
        <begin position="226"/>
        <end position="242"/>
    </location>
</feature>
<comment type="caution">
    <text evidence="2">The sequence shown here is derived from an EMBL/GenBank/DDBJ whole genome shotgun (WGS) entry which is preliminary data.</text>
</comment>
<protein>
    <submittedName>
        <fullName evidence="2">Uncharacterized protein</fullName>
    </submittedName>
</protein>
<dbReference type="EMBL" id="DVHB01000102">
    <property type="protein sequence ID" value="HIR39905.1"/>
    <property type="molecule type" value="Genomic_DNA"/>
</dbReference>
<feature type="compositionally biased region" description="Polar residues" evidence="1">
    <location>
        <begin position="206"/>
        <end position="219"/>
    </location>
</feature>
<evidence type="ECO:0000313" key="3">
    <source>
        <dbReference type="Proteomes" id="UP000824179"/>
    </source>
</evidence>
<proteinExistence type="predicted"/>
<feature type="region of interest" description="Disordered" evidence="1">
    <location>
        <begin position="150"/>
        <end position="288"/>
    </location>
</feature>
<evidence type="ECO:0000313" key="2">
    <source>
        <dbReference type="EMBL" id="HIR39905.1"/>
    </source>
</evidence>
<sequence>MSGYTKNIAVIKGVRSGFSADGGALSGLVKTEKYGPFFRAEVSYINFAPLSGGRYVTAVSDGEHTVILDGPVFEGESQIDTSCGFAALVCFVGTDVLPIAAAVCGDYGWAAAACAGEIERAEKIKNTPPQTKYEDEAIAEENYYEYSAEHSADLKGQGALRQDKEQKNGRGPGKDEDAGGLFKESEAGKMPAPECLDENSPDRSSGESAASGGFTSYPETGNVPKENSRKKGTDGGKAKRDAPSGTSDAAKRRSKTKDGQTDFDGELSRTDPGRGDLQPDGAKDGAEPIPLAADLKFYERMSGEIEKLLSSYPREETLERTVENSRWVRVSYGKDMHYVFGVINEGASPSYICYGVPGTATECPASLAGMAGFIPSGGGGGYWVMYQDARTGASIKLNTT</sequence>
<feature type="compositionally biased region" description="Basic and acidic residues" evidence="1">
    <location>
        <begin position="161"/>
        <end position="187"/>
    </location>
</feature>
<organism evidence="2 3">
    <name type="scientific">Candidatus Coproplasma stercoripullorum</name>
    <dbReference type="NCBI Taxonomy" id="2840751"/>
    <lineage>
        <taxon>Bacteria</taxon>
        <taxon>Bacillati</taxon>
        <taxon>Bacillota</taxon>
        <taxon>Clostridia</taxon>
        <taxon>Eubacteriales</taxon>
        <taxon>Candidatus Coproplasma</taxon>
    </lineage>
</organism>
<name>A0A9D1AGP4_9FIRM</name>